<evidence type="ECO:0000313" key="3">
    <source>
        <dbReference type="Proteomes" id="UP000092093"/>
    </source>
</evidence>
<sequence>MRSGHETTAPEQKWSEFLLQVNPRGREQRGRSPKATARKPAITILVADPAVLIAIPAVTTRHQPQTQHG</sequence>
<comment type="caution">
    <text evidence="2">The sequence shown here is derived from an EMBL/GenBank/DDBJ whole genome shotgun (WGS) entry which is preliminary data.</text>
</comment>
<reference evidence="2 3" key="1">
    <citation type="submission" date="2015-09" db="EMBL/GenBank/DDBJ databases">
        <title>Aphanizomenon flos-aquae WA102.</title>
        <authorList>
            <person name="Driscoll C."/>
        </authorList>
    </citation>
    <scope>NUCLEOTIDE SEQUENCE [LARGE SCALE GENOMIC DNA]</scope>
    <source>
        <strain evidence="2">WA102</strain>
    </source>
</reference>
<evidence type="ECO:0000256" key="1">
    <source>
        <dbReference type="SAM" id="MobiDB-lite"/>
    </source>
</evidence>
<protein>
    <submittedName>
        <fullName evidence="2">Uncharacterized protein</fullName>
    </submittedName>
</protein>
<gene>
    <name evidence="2" type="ORF">AN484_27305</name>
</gene>
<name>A0A1B7W887_APHFL</name>
<dbReference type="Proteomes" id="UP000092093">
    <property type="component" value="Unassembled WGS sequence"/>
</dbReference>
<dbReference type="AlphaFoldDB" id="A0A1B7W887"/>
<feature type="region of interest" description="Disordered" evidence="1">
    <location>
        <begin position="1"/>
        <end position="39"/>
    </location>
</feature>
<evidence type="ECO:0000313" key="2">
    <source>
        <dbReference type="EMBL" id="OBQ33276.1"/>
    </source>
</evidence>
<organism evidence="2 3">
    <name type="scientific">Aphanizomenon flos-aquae WA102</name>
    <dbReference type="NCBI Taxonomy" id="1710896"/>
    <lineage>
        <taxon>Bacteria</taxon>
        <taxon>Bacillati</taxon>
        <taxon>Cyanobacteriota</taxon>
        <taxon>Cyanophyceae</taxon>
        <taxon>Nostocales</taxon>
        <taxon>Aphanizomenonaceae</taxon>
        <taxon>Aphanizomenon</taxon>
    </lineage>
</organism>
<proteinExistence type="predicted"/>
<dbReference type="EMBL" id="LJOW01000620">
    <property type="protein sequence ID" value="OBQ33276.1"/>
    <property type="molecule type" value="Genomic_DNA"/>
</dbReference>
<accession>A0A1B7W887</accession>